<reference evidence="1" key="1">
    <citation type="submission" date="2021-02" db="EMBL/GenBank/DDBJ databases">
        <authorList>
            <person name="Nowell W R."/>
        </authorList>
    </citation>
    <scope>NUCLEOTIDE SEQUENCE</scope>
</reference>
<gene>
    <name evidence="2" type="ORF">OTI717_LOCUS30814</name>
    <name evidence="1" type="ORF">RFH988_LOCUS12330</name>
</gene>
<dbReference type="OrthoDB" id="10499337at2759"/>
<dbReference type="EMBL" id="CAJOAX010008472">
    <property type="protein sequence ID" value="CAF4034505.1"/>
    <property type="molecule type" value="Genomic_DNA"/>
</dbReference>
<proteinExistence type="predicted"/>
<dbReference type="Proteomes" id="UP000663823">
    <property type="component" value="Unassembled WGS sequence"/>
</dbReference>
<evidence type="ECO:0000313" key="1">
    <source>
        <dbReference type="EMBL" id="CAF0965113.1"/>
    </source>
</evidence>
<dbReference type="EMBL" id="CAJNOO010000511">
    <property type="protein sequence ID" value="CAF0965113.1"/>
    <property type="molecule type" value="Genomic_DNA"/>
</dbReference>
<name>A0A814EDZ7_9BILA</name>
<comment type="caution">
    <text evidence="1">The sequence shown here is derived from an EMBL/GenBank/DDBJ whole genome shotgun (WGS) entry which is preliminary data.</text>
</comment>
<dbReference type="AlphaFoldDB" id="A0A814EDZ7"/>
<accession>A0A814EDZ7</accession>
<protein>
    <submittedName>
        <fullName evidence="1">Uncharacterized protein</fullName>
    </submittedName>
</protein>
<sequence>MLEFYVDDNNNNNQQTTLTFHELDMNFLMATFLRSFFDCLHSNNDLFSAKSTSRYFAKLLENRLPNKYEQFKSLLERHFNRCQQMKKLNKPISIDQTLYNDMSGLINDLFKV</sequence>
<dbReference type="Proteomes" id="UP000663882">
    <property type="component" value="Unassembled WGS sequence"/>
</dbReference>
<organism evidence="1 3">
    <name type="scientific">Rotaria sordida</name>
    <dbReference type="NCBI Taxonomy" id="392033"/>
    <lineage>
        <taxon>Eukaryota</taxon>
        <taxon>Metazoa</taxon>
        <taxon>Spiralia</taxon>
        <taxon>Gnathifera</taxon>
        <taxon>Rotifera</taxon>
        <taxon>Eurotatoria</taxon>
        <taxon>Bdelloidea</taxon>
        <taxon>Philodinida</taxon>
        <taxon>Philodinidae</taxon>
        <taxon>Rotaria</taxon>
    </lineage>
</organism>
<evidence type="ECO:0000313" key="3">
    <source>
        <dbReference type="Proteomes" id="UP000663882"/>
    </source>
</evidence>
<evidence type="ECO:0000313" key="2">
    <source>
        <dbReference type="EMBL" id="CAF4034505.1"/>
    </source>
</evidence>